<keyword evidence="3" id="KW-1185">Reference proteome</keyword>
<dbReference type="NCBIfam" id="NF046122">
    <property type="entry name" value="morpho_MmpA"/>
    <property type="match status" value="1"/>
</dbReference>
<gene>
    <name evidence="2" type="primary">mmpA</name>
    <name evidence="2" type="ORF">ACFP2V_20295</name>
</gene>
<comment type="caution">
    <text evidence="2">The sequence shown here is derived from an EMBL/GenBank/DDBJ whole genome shotgun (WGS) entry which is preliminary data.</text>
</comment>
<evidence type="ECO:0000313" key="2">
    <source>
        <dbReference type="EMBL" id="MFC5672374.1"/>
    </source>
</evidence>
<accession>A0ABW0XTD5</accession>
<proteinExistence type="predicted"/>
<sequence length="155" mass="16915">MTTHRASRSVAAMVRPSERAVALGPAPAVLAGGGWIAGTVRTVPERPFRERPCAPGRQSRSAPSLLTSCEPAPRRPFRRRPLPPRWSRRVCLPPGCSATGWRRAAAPSRRNGRWRDRTASAPGGSTGRAVQWRTVAKRLLARSCAEWKVFLASSV</sequence>
<dbReference type="EMBL" id="JBHSPC010000057">
    <property type="protein sequence ID" value="MFC5672374.1"/>
    <property type="molecule type" value="Genomic_DNA"/>
</dbReference>
<feature type="region of interest" description="Disordered" evidence="1">
    <location>
        <begin position="104"/>
        <end position="126"/>
    </location>
</feature>
<name>A0ABW0XTD5_9ACTN</name>
<protein>
    <submittedName>
        <fullName evidence="2">Morphogenic membrane protein MmpA</fullName>
    </submittedName>
</protein>
<reference evidence="3" key="1">
    <citation type="journal article" date="2019" name="Int. J. Syst. Evol. Microbiol.">
        <title>The Global Catalogue of Microorganisms (GCM) 10K type strain sequencing project: providing services to taxonomists for standard genome sequencing and annotation.</title>
        <authorList>
            <consortium name="The Broad Institute Genomics Platform"/>
            <consortium name="The Broad Institute Genome Sequencing Center for Infectious Disease"/>
            <person name="Wu L."/>
            <person name="Ma J."/>
        </authorList>
    </citation>
    <scope>NUCLEOTIDE SEQUENCE [LARGE SCALE GENOMIC DNA]</scope>
    <source>
        <strain evidence="3">JCM 13852</strain>
    </source>
</reference>
<feature type="compositionally biased region" description="Polar residues" evidence="1">
    <location>
        <begin position="58"/>
        <end position="67"/>
    </location>
</feature>
<dbReference type="RefSeq" id="WP_381214133.1">
    <property type="nucleotide sequence ID" value="NZ_JBHSPC010000057.1"/>
</dbReference>
<dbReference type="InterPro" id="IPR059130">
    <property type="entry name" value="MmpA_put"/>
</dbReference>
<evidence type="ECO:0000313" key="3">
    <source>
        <dbReference type="Proteomes" id="UP001596183"/>
    </source>
</evidence>
<feature type="compositionally biased region" description="Basic residues" evidence="1">
    <location>
        <begin position="75"/>
        <end position="84"/>
    </location>
</feature>
<dbReference type="Proteomes" id="UP001596183">
    <property type="component" value="Unassembled WGS sequence"/>
</dbReference>
<organism evidence="2 3">
    <name type="scientific">Streptomyces incanus</name>
    <dbReference type="NCBI Taxonomy" id="887453"/>
    <lineage>
        <taxon>Bacteria</taxon>
        <taxon>Bacillati</taxon>
        <taxon>Actinomycetota</taxon>
        <taxon>Actinomycetes</taxon>
        <taxon>Kitasatosporales</taxon>
        <taxon>Streptomycetaceae</taxon>
        <taxon>Streptomyces</taxon>
    </lineage>
</organism>
<feature type="region of interest" description="Disordered" evidence="1">
    <location>
        <begin position="47"/>
        <end position="84"/>
    </location>
</feature>
<evidence type="ECO:0000256" key="1">
    <source>
        <dbReference type="SAM" id="MobiDB-lite"/>
    </source>
</evidence>